<accession>A0A2N0NT88</accession>
<reference evidence="1 2" key="2">
    <citation type="submission" date="2017-09" db="EMBL/GenBank/DDBJ databases">
        <title>Extensive intraspecific genome diversity in a model arbuscular mycorrhizal fungus.</title>
        <authorList>
            <person name="Chen E.C."/>
            <person name="Morin E."/>
            <person name="Beaudet D."/>
            <person name="Noel J."/>
            <person name="Ndikumana S."/>
            <person name="Charron P."/>
            <person name="St-Onge C."/>
            <person name="Giorgi J."/>
            <person name="Grigoriev I.V."/>
            <person name="Roux C."/>
            <person name="Martin F.M."/>
            <person name="Corradi N."/>
        </authorList>
    </citation>
    <scope>NUCLEOTIDE SEQUENCE [LARGE SCALE GENOMIC DNA]</scope>
    <source>
        <strain evidence="1 2">A5</strain>
    </source>
</reference>
<name>A0A2N0NT88_9GLOM</name>
<dbReference type="Proteomes" id="UP000232722">
    <property type="component" value="Unassembled WGS sequence"/>
</dbReference>
<dbReference type="InterPro" id="IPR012337">
    <property type="entry name" value="RNaseH-like_sf"/>
</dbReference>
<evidence type="ECO:0000313" key="2">
    <source>
        <dbReference type="Proteomes" id="UP000232722"/>
    </source>
</evidence>
<comment type="caution">
    <text evidence="1">The sequence shown here is derived from an EMBL/GenBank/DDBJ whole genome shotgun (WGS) entry which is preliminary data.</text>
</comment>
<gene>
    <name evidence="1" type="ORF">RhiirA5_432506</name>
</gene>
<evidence type="ECO:0000313" key="1">
    <source>
        <dbReference type="EMBL" id="PKB97777.1"/>
    </source>
</evidence>
<sequence>MSWACYHFIAKLSAKGRLVKKRTHIQKNREKIECLIIGICNIKICLDNPQKAIIQKQEYPKIITIAQHNALVLPIFIRLSTGVITHIDWYYMIDSNKIHLDKNLQIYDIDNTIVNLGAAFYTNNEEGEYSVYSSLSLWPSSIRVEIVAIFLALLTAPENFNVTIYTDSLGAINSINSAFDSTTRK</sequence>
<dbReference type="InterPro" id="IPR036397">
    <property type="entry name" value="RNaseH_sf"/>
</dbReference>
<dbReference type="AlphaFoldDB" id="A0A2N0NT88"/>
<dbReference type="VEuPathDB" id="FungiDB:RhiirA1_480530"/>
<reference evidence="1 2" key="1">
    <citation type="submission" date="2016-04" db="EMBL/GenBank/DDBJ databases">
        <title>Genome analyses suggest a sexual origin of heterokaryosis in a supposedly ancient asexual fungus.</title>
        <authorList>
            <person name="Ropars J."/>
            <person name="Sedzielewska K."/>
            <person name="Noel J."/>
            <person name="Charron P."/>
            <person name="Farinelli L."/>
            <person name="Marton T."/>
            <person name="Kruger M."/>
            <person name="Pelin A."/>
            <person name="Brachmann A."/>
            <person name="Corradi N."/>
        </authorList>
    </citation>
    <scope>NUCLEOTIDE SEQUENCE [LARGE SCALE GENOMIC DNA]</scope>
    <source>
        <strain evidence="1 2">A5</strain>
    </source>
</reference>
<dbReference type="Gene3D" id="3.30.420.10">
    <property type="entry name" value="Ribonuclease H-like superfamily/Ribonuclease H"/>
    <property type="match status" value="1"/>
</dbReference>
<dbReference type="SUPFAM" id="SSF53098">
    <property type="entry name" value="Ribonuclease H-like"/>
    <property type="match status" value="1"/>
</dbReference>
<protein>
    <submittedName>
        <fullName evidence="1">Uncharacterized protein</fullName>
    </submittedName>
</protein>
<organism evidence="1 2">
    <name type="scientific">Rhizophagus irregularis</name>
    <dbReference type="NCBI Taxonomy" id="588596"/>
    <lineage>
        <taxon>Eukaryota</taxon>
        <taxon>Fungi</taxon>
        <taxon>Fungi incertae sedis</taxon>
        <taxon>Mucoromycota</taxon>
        <taxon>Glomeromycotina</taxon>
        <taxon>Glomeromycetes</taxon>
        <taxon>Glomerales</taxon>
        <taxon>Glomeraceae</taxon>
        <taxon>Rhizophagus</taxon>
    </lineage>
</organism>
<proteinExistence type="predicted"/>
<dbReference type="EMBL" id="LLXJ01002989">
    <property type="protein sequence ID" value="PKB97777.1"/>
    <property type="molecule type" value="Genomic_DNA"/>
</dbReference>
<dbReference type="GO" id="GO:0003676">
    <property type="term" value="F:nucleic acid binding"/>
    <property type="evidence" value="ECO:0007669"/>
    <property type="project" value="InterPro"/>
</dbReference>